<feature type="binding site" evidence="5">
    <location>
        <position position="89"/>
    </location>
    <ligand>
        <name>Zn(2+)</name>
        <dbReference type="ChEBI" id="CHEBI:29105"/>
    </ligand>
</feature>
<proteinExistence type="inferred from homology"/>
<keyword evidence="4 5" id="KW-0862">Zinc</keyword>
<dbReference type="EMBL" id="CAHP01000001">
    <property type="protein sequence ID" value="CCG39673.1"/>
    <property type="molecule type" value="Genomic_DNA"/>
</dbReference>
<reference evidence="6 7" key="1">
    <citation type="journal article" date="2012" name="J. Bacteriol.">
        <title>Draft Genome Sequence of the Purple Photosynthetic Bacterium Phaeospirillum molischianum DSM120, a Particularly Versatile Bacterium.</title>
        <authorList>
            <person name="Duquesne K."/>
            <person name="Prima V."/>
            <person name="Ji B."/>
            <person name="Rouy Z."/>
            <person name="Medigue C."/>
            <person name="Talla E."/>
            <person name="Sturgis J.N."/>
        </authorList>
    </citation>
    <scope>NUCLEOTIDE SEQUENCE [LARGE SCALE GENOMIC DNA]</scope>
    <source>
        <strain evidence="7">DSM120</strain>
    </source>
</reference>
<organism evidence="6 7">
    <name type="scientific">Magnetospirillum molischianum DSM 120</name>
    <dbReference type="NCBI Taxonomy" id="1150626"/>
    <lineage>
        <taxon>Bacteria</taxon>
        <taxon>Pseudomonadati</taxon>
        <taxon>Pseudomonadota</taxon>
        <taxon>Alphaproteobacteria</taxon>
        <taxon>Rhodospirillales</taxon>
        <taxon>Rhodospirillaceae</taxon>
        <taxon>Magnetospirillum</taxon>
    </lineage>
</organism>
<keyword evidence="3 5" id="KW-0479">Metal-binding</keyword>
<comment type="similarity">
    <text evidence="1 5">Belongs to the HypA/HybF family.</text>
</comment>
<dbReference type="Proteomes" id="UP000004169">
    <property type="component" value="Unassembled WGS sequence"/>
</dbReference>
<keyword evidence="2 5" id="KW-0533">Nickel</keyword>
<gene>
    <name evidence="5 6" type="primary">hypA</name>
    <name evidence="6" type="ORF">PHAMO_10098</name>
</gene>
<name>H8FMT5_MAGML</name>
<comment type="function">
    <text evidence="5">Involved in the maturation of [NiFe] hydrogenases. Required for nickel insertion into the metal center of the hydrogenase.</text>
</comment>
<keyword evidence="7" id="KW-1185">Reference proteome</keyword>
<dbReference type="RefSeq" id="WP_002725314.1">
    <property type="nucleotide sequence ID" value="NZ_CAHP01000001.1"/>
</dbReference>
<dbReference type="GO" id="GO:0008270">
    <property type="term" value="F:zinc ion binding"/>
    <property type="evidence" value="ECO:0007669"/>
    <property type="project" value="UniProtKB-UniRule"/>
</dbReference>
<feature type="binding site" evidence="5">
    <location>
        <position position="73"/>
    </location>
    <ligand>
        <name>Zn(2+)</name>
        <dbReference type="ChEBI" id="CHEBI:29105"/>
    </ligand>
</feature>
<dbReference type="Pfam" id="PF01155">
    <property type="entry name" value="HypA"/>
    <property type="match status" value="1"/>
</dbReference>
<feature type="binding site" evidence="5">
    <location>
        <position position="92"/>
    </location>
    <ligand>
        <name>Zn(2+)</name>
        <dbReference type="ChEBI" id="CHEBI:29105"/>
    </ligand>
</feature>
<accession>H8FMT5</accession>
<dbReference type="STRING" id="1150626.PHAMO_10098"/>
<dbReference type="HAMAP" id="MF_00213">
    <property type="entry name" value="HypA_HybF"/>
    <property type="match status" value="1"/>
</dbReference>
<dbReference type="OrthoDB" id="288014at2"/>
<evidence type="ECO:0000313" key="6">
    <source>
        <dbReference type="EMBL" id="CCG39673.1"/>
    </source>
</evidence>
<comment type="caution">
    <text evidence="6">The sequence shown here is derived from an EMBL/GenBank/DDBJ whole genome shotgun (WGS) entry which is preliminary data.</text>
</comment>
<dbReference type="AlphaFoldDB" id="H8FMT5"/>
<dbReference type="GO" id="GO:0016151">
    <property type="term" value="F:nickel cation binding"/>
    <property type="evidence" value="ECO:0007669"/>
    <property type="project" value="UniProtKB-UniRule"/>
</dbReference>
<feature type="binding site" evidence="5">
    <location>
        <position position="2"/>
    </location>
    <ligand>
        <name>Ni(2+)</name>
        <dbReference type="ChEBI" id="CHEBI:49786"/>
    </ligand>
</feature>
<dbReference type="PANTHER" id="PTHR34535">
    <property type="entry name" value="HYDROGENASE MATURATION FACTOR HYPA"/>
    <property type="match status" value="1"/>
</dbReference>
<evidence type="ECO:0000256" key="1">
    <source>
        <dbReference type="ARBA" id="ARBA00010748"/>
    </source>
</evidence>
<dbReference type="GO" id="GO:0051604">
    <property type="term" value="P:protein maturation"/>
    <property type="evidence" value="ECO:0007669"/>
    <property type="project" value="InterPro"/>
</dbReference>
<evidence type="ECO:0000256" key="4">
    <source>
        <dbReference type="ARBA" id="ARBA00022833"/>
    </source>
</evidence>
<dbReference type="PROSITE" id="PS01249">
    <property type="entry name" value="HYPA"/>
    <property type="match status" value="1"/>
</dbReference>
<sequence>MHEMALAESVIDLVEDAIRDKDIAQVKSVVVEVGILSHVSPEALLFCFDAVCRDSAAAGARLEIVRVAGAGWCLDCGKTVPLSERFGACPECGRHHVQMTAGDELRVREVEIG</sequence>
<dbReference type="Gene3D" id="3.30.2320.80">
    <property type="match status" value="1"/>
</dbReference>
<dbReference type="PIRSF" id="PIRSF004761">
    <property type="entry name" value="Hydrgn_mat_HypA"/>
    <property type="match status" value="1"/>
</dbReference>
<dbReference type="InterPro" id="IPR020538">
    <property type="entry name" value="Hydgase_Ni_incorp_HypA/HybF_CS"/>
</dbReference>
<dbReference type="eggNOG" id="COG0375">
    <property type="taxonomic scope" value="Bacteria"/>
</dbReference>
<dbReference type="NCBIfam" id="TIGR00100">
    <property type="entry name" value="hypA"/>
    <property type="match status" value="1"/>
</dbReference>
<evidence type="ECO:0000256" key="5">
    <source>
        <dbReference type="HAMAP-Rule" id="MF_00213"/>
    </source>
</evidence>
<dbReference type="InterPro" id="IPR000688">
    <property type="entry name" value="HypA/HybF"/>
</dbReference>
<evidence type="ECO:0000313" key="7">
    <source>
        <dbReference type="Proteomes" id="UP000004169"/>
    </source>
</evidence>
<feature type="binding site" evidence="5">
    <location>
        <position position="76"/>
    </location>
    <ligand>
        <name>Zn(2+)</name>
        <dbReference type="ChEBI" id="CHEBI:29105"/>
    </ligand>
</feature>
<protein>
    <recommendedName>
        <fullName evidence="5">Hydrogenase maturation factor HypA</fullName>
    </recommendedName>
</protein>
<dbReference type="PANTHER" id="PTHR34535:SF3">
    <property type="entry name" value="HYDROGENASE MATURATION FACTOR HYPA"/>
    <property type="match status" value="1"/>
</dbReference>
<evidence type="ECO:0000256" key="2">
    <source>
        <dbReference type="ARBA" id="ARBA00022596"/>
    </source>
</evidence>
<evidence type="ECO:0000256" key="3">
    <source>
        <dbReference type="ARBA" id="ARBA00022723"/>
    </source>
</evidence>